<dbReference type="GO" id="GO:0016616">
    <property type="term" value="F:oxidoreductase activity, acting on the CH-OH group of donors, NAD or NADP as acceptor"/>
    <property type="evidence" value="ECO:0007669"/>
    <property type="project" value="TreeGrafter"/>
</dbReference>
<evidence type="ECO:0000313" key="5">
    <source>
        <dbReference type="Proteomes" id="UP000596660"/>
    </source>
</evidence>
<reference evidence="4" key="1">
    <citation type="journal article" date="2017" name="Nature">
        <title>The genome of Chenopodium quinoa.</title>
        <authorList>
            <person name="Jarvis D.E."/>
            <person name="Ho Y.S."/>
            <person name="Lightfoot D.J."/>
            <person name="Schmoeckel S.M."/>
            <person name="Li B."/>
            <person name="Borm T.J.A."/>
            <person name="Ohyanagi H."/>
            <person name="Mineta K."/>
            <person name="Michell C.T."/>
            <person name="Saber N."/>
            <person name="Kharbatia N.M."/>
            <person name="Rupper R.R."/>
            <person name="Sharp A.R."/>
            <person name="Dally N."/>
            <person name="Boughton B.A."/>
            <person name="Woo Y.H."/>
            <person name="Gao G."/>
            <person name="Schijlen E.G.W.M."/>
            <person name="Guo X."/>
            <person name="Momin A.A."/>
            <person name="Negrao S."/>
            <person name="Al-Babili S."/>
            <person name="Gehring C."/>
            <person name="Roessner U."/>
            <person name="Jung C."/>
            <person name="Murphy K."/>
            <person name="Arold S.T."/>
            <person name="Gojobori T."/>
            <person name="van der Linden C.G."/>
            <person name="van Loo E.N."/>
            <person name="Jellen E.N."/>
            <person name="Maughan P.J."/>
            <person name="Tester M."/>
        </authorList>
    </citation>
    <scope>NUCLEOTIDE SEQUENCE [LARGE SCALE GENOMIC DNA]</scope>
    <source>
        <strain evidence="4">cv. PI 614886</strain>
    </source>
</reference>
<dbReference type="Gene3D" id="3.40.50.720">
    <property type="entry name" value="NAD(P)-binding Rossmann-like Domain"/>
    <property type="match status" value="1"/>
</dbReference>
<keyword evidence="2" id="KW-0560">Oxidoreductase</keyword>
<evidence type="ECO:0000313" key="4">
    <source>
        <dbReference type="EnsemblPlants" id="AUR62018699-RA:cds"/>
    </source>
</evidence>
<dbReference type="GeneID" id="110730167"/>
<protein>
    <recommendedName>
        <fullName evidence="3">NAD-dependent epimerase/dehydratase domain-containing protein</fullName>
    </recommendedName>
</protein>
<name>A0A803LU05_CHEQI</name>
<dbReference type="KEGG" id="cqi:110730167"/>
<sequence>MAPASFIPISNTVCVMDASGSLGSSLVRRLLQRGYIVHAAVQPHGELKGLKGLSNDHGNEKLKIYDCDLFDYHSILDALKGCSALFYNFELPYDQPVYDEYTVDTEVRAAQNVLEACAQLDTIDKVVFTSSAATILWREDRQSMLSDLDERHWSDVSFCRKFKLWHALSKTLAEKSAWALAMDRGISMVTINAGLLVGPDLTIRHPYLKGAAEMYQDGVLVTVDLSFLVDAHVHVFEDISTYGRYLCFNHVINRPDNAIKLAKILLPSTPVHAQSFQDDVKMIQQKISNEKLKKSIVEFESHPID</sequence>
<evidence type="ECO:0000259" key="3">
    <source>
        <dbReference type="Pfam" id="PF01370"/>
    </source>
</evidence>
<reference evidence="4" key="2">
    <citation type="submission" date="2021-03" db="UniProtKB">
        <authorList>
            <consortium name="EnsemblPlants"/>
        </authorList>
    </citation>
    <scope>IDENTIFICATION</scope>
</reference>
<dbReference type="SUPFAM" id="SSF51735">
    <property type="entry name" value="NAD(P)-binding Rossmann-fold domains"/>
    <property type="match status" value="1"/>
</dbReference>
<keyword evidence="1" id="KW-0521">NADP</keyword>
<dbReference type="PANTHER" id="PTHR10366:SF623">
    <property type="entry name" value="CINNAMOYL-COA REDUCTASE-LIKE SNL6"/>
    <property type="match status" value="1"/>
</dbReference>
<dbReference type="OMA" id="DWSEPNF"/>
<proteinExistence type="predicted"/>
<evidence type="ECO:0000256" key="2">
    <source>
        <dbReference type="ARBA" id="ARBA00023002"/>
    </source>
</evidence>
<dbReference type="InterPro" id="IPR050425">
    <property type="entry name" value="NAD(P)_dehydrat-like"/>
</dbReference>
<feature type="domain" description="NAD-dependent epimerase/dehydratase" evidence="3">
    <location>
        <begin position="16"/>
        <end position="200"/>
    </location>
</feature>
<dbReference type="Gramene" id="AUR62018699-RA">
    <property type="protein sequence ID" value="AUR62018699-RA:cds"/>
    <property type="gene ID" value="AUR62018699"/>
</dbReference>
<dbReference type="EnsemblPlants" id="AUR62018699-RA">
    <property type="protein sequence ID" value="AUR62018699-RA:cds"/>
    <property type="gene ID" value="AUR62018699"/>
</dbReference>
<dbReference type="InterPro" id="IPR001509">
    <property type="entry name" value="Epimerase_deHydtase"/>
</dbReference>
<dbReference type="SMR" id="A0A803LU05"/>
<dbReference type="OrthoDB" id="2735536at2759"/>
<accession>A0A803LU05</accession>
<evidence type="ECO:0000256" key="1">
    <source>
        <dbReference type="ARBA" id="ARBA00022857"/>
    </source>
</evidence>
<dbReference type="PANTHER" id="PTHR10366">
    <property type="entry name" value="NAD DEPENDENT EPIMERASE/DEHYDRATASE"/>
    <property type="match status" value="1"/>
</dbReference>
<dbReference type="AlphaFoldDB" id="A0A803LU05"/>
<dbReference type="InterPro" id="IPR036291">
    <property type="entry name" value="NAD(P)-bd_dom_sf"/>
</dbReference>
<keyword evidence="5" id="KW-1185">Reference proteome</keyword>
<dbReference type="CDD" id="cd08958">
    <property type="entry name" value="FR_SDR_e"/>
    <property type="match status" value="1"/>
</dbReference>
<organism evidence="4 5">
    <name type="scientific">Chenopodium quinoa</name>
    <name type="common">Quinoa</name>
    <dbReference type="NCBI Taxonomy" id="63459"/>
    <lineage>
        <taxon>Eukaryota</taxon>
        <taxon>Viridiplantae</taxon>
        <taxon>Streptophyta</taxon>
        <taxon>Embryophyta</taxon>
        <taxon>Tracheophyta</taxon>
        <taxon>Spermatophyta</taxon>
        <taxon>Magnoliopsida</taxon>
        <taxon>eudicotyledons</taxon>
        <taxon>Gunneridae</taxon>
        <taxon>Pentapetalae</taxon>
        <taxon>Caryophyllales</taxon>
        <taxon>Chenopodiaceae</taxon>
        <taxon>Chenopodioideae</taxon>
        <taxon>Atripliceae</taxon>
        <taxon>Chenopodium</taxon>
    </lineage>
</organism>
<dbReference type="Pfam" id="PF01370">
    <property type="entry name" value="Epimerase"/>
    <property type="match status" value="1"/>
</dbReference>
<gene>
    <name evidence="4" type="primary">LOC110730167</name>
</gene>
<dbReference type="Proteomes" id="UP000596660">
    <property type="component" value="Unplaced"/>
</dbReference>
<dbReference type="RefSeq" id="XP_021765635.1">
    <property type="nucleotide sequence ID" value="XM_021909943.1"/>
</dbReference>